<gene>
    <name evidence="2" type="ORF">BASA50_011146</name>
</gene>
<feature type="chain" id="PRO_5045475004" evidence="1">
    <location>
        <begin position="19"/>
        <end position="145"/>
    </location>
</feature>
<evidence type="ECO:0000313" key="2">
    <source>
        <dbReference type="EMBL" id="KAH6587755.1"/>
    </source>
</evidence>
<accession>A0ABQ8EWJ8</accession>
<comment type="caution">
    <text evidence="2">The sequence shown here is derived from an EMBL/GenBank/DDBJ whole genome shotgun (WGS) entry which is preliminary data.</text>
</comment>
<name>A0ABQ8EWJ8_9FUNG</name>
<feature type="signal peptide" evidence="1">
    <location>
        <begin position="1"/>
        <end position="18"/>
    </location>
</feature>
<evidence type="ECO:0000313" key="3">
    <source>
        <dbReference type="Proteomes" id="UP001648503"/>
    </source>
</evidence>
<keyword evidence="1" id="KW-0732">Signal</keyword>
<evidence type="ECO:0000256" key="1">
    <source>
        <dbReference type="SAM" id="SignalP"/>
    </source>
</evidence>
<protein>
    <submittedName>
        <fullName evidence="2">Uncharacterized protein</fullName>
    </submittedName>
</protein>
<reference evidence="2 3" key="1">
    <citation type="submission" date="2021-02" db="EMBL/GenBank/DDBJ databases">
        <title>Variation within the Batrachochytrium salamandrivorans European outbreak.</title>
        <authorList>
            <person name="Kelly M."/>
            <person name="Pasmans F."/>
            <person name="Shea T.P."/>
            <person name="Munoz J.F."/>
            <person name="Carranza S."/>
            <person name="Cuomo C.A."/>
            <person name="Martel A."/>
        </authorList>
    </citation>
    <scope>NUCLEOTIDE SEQUENCE [LARGE SCALE GENOMIC DNA]</scope>
    <source>
        <strain evidence="2 3">AMFP18/2</strain>
    </source>
</reference>
<proteinExistence type="predicted"/>
<organism evidence="2 3">
    <name type="scientific">Batrachochytrium salamandrivorans</name>
    <dbReference type="NCBI Taxonomy" id="1357716"/>
    <lineage>
        <taxon>Eukaryota</taxon>
        <taxon>Fungi</taxon>
        <taxon>Fungi incertae sedis</taxon>
        <taxon>Chytridiomycota</taxon>
        <taxon>Chytridiomycota incertae sedis</taxon>
        <taxon>Chytridiomycetes</taxon>
        <taxon>Rhizophydiales</taxon>
        <taxon>Rhizophydiales incertae sedis</taxon>
        <taxon>Batrachochytrium</taxon>
    </lineage>
</organism>
<keyword evidence="3" id="KW-1185">Reference proteome</keyword>
<dbReference type="Proteomes" id="UP001648503">
    <property type="component" value="Unassembled WGS sequence"/>
</dbReference>
<dbReference type="EMBL" id="JAFCIX010000553">
    <property type="protein sequence ID" value="KAH6587755.1"/>
    <property type="molecule type" value="Genomic_DNA"/>
</dbReference>
<sequence length="145" mass="16887">MKFKVLVVAAMVITSVNAGGRGGFKESETARKDRICSNIFLELGSLQEKVEEVYSVLFRQIPDSYKQETGPYSSKSHSLKDWLKQCYEDNRELLQPIKEKLVVLDEKYRSVWAELKIEDCSIESRPYLKSPEEMAKRGYFSKWYD</sequence>